<feature type="compositionally biased region" description="Acidic residues" evidence="1">
    <location>
        <begin position="1"/>
        <end position="11"/>
    </location>
</feature>
<feature type="compositionally biased region" description="Acidic residues" evidence="1">
    <location>
        <begin position="402"/>
        <end position="413"/>
    </location>
</feature>
<gene>
    <name evidence="3" type="ORF">PDEL1432_LOCUS246</name>
</gene>
<dbReference type="CDD" id="cd10977">
    <property type="entry name" value="CE4_PuuE_SpCDA1"/>
    <property type="match status" value="1"/>
</dbReference>
<protein>
    <recommendedName>
        <fullName evidence="2">NodB homology domain-containing protein</fullName>
    </recommendedName>
</protein>
<dbReference type="InterPro" id="IPR017625">
    <property type="entry name" value="PuuE"/>
</dbReference>
<organism evidence="3">
    <name type="scientific">Pseudo-nitzschia delicatissima</name>
    <dbReference type="NCBI Taxonomy" id="44447"/>
    <lineage>
        <taxon>Eukaryota</taxon>
        <taxon>Sar</taxon>
        <taxon>Stramenopiles</taxon>
        <taxon>Ochrophyta</taxon>
        <taxon>Bacillariophyta</taxon>
        <taxon>Bacillariophyceae</taxon>
        <taxon>Bacillariophycidae</taxon>
        <taxon>Bacillariales</taxon>
        <taxon>Bacillariaceae</taxon>
        <taxon>Pseudo-nitzschia</taxon>
    </lineage>
</organism>
<feature type="domain" description="NodB homology" evidence="2">
    <location>
        <begin position="95"/>
        <end position="315"/>
    </location>
</feature>
<sequence length="413" mass="46678">MSDTEPTPDNEPEWKHTGHENDFKAMYGENERNMVGYGATPVTPRWPRSAKVALNFVINYEEGGEMCTLHGDGASENLLSDLGPGAKPYPNKRNLNMESMYDYGARCGFWRLHRIFTSRKVPVTVWGVGMALERNMEVVGAIKQQPEWEVSSHGYRWWDYMDVPEEVEKEHIERAVKIHKTLFGKHPAGLYQGKPSQNTRRLAVEEGGFLYDSDAYNDDLPYWSFEYGEEGQPHLVIPYTLVENDMLYTAPNGWSQPDDFVKHLKRTLDYLVLEGRAGQPKMMSVGLHCRLSRPARASAIAEFVDYAKSYGREVWITTRESIANHWYENHLPRGCGSPILSAGPSSSGPKTPSRTRSGDSIEQAKSSLSPSSKFAFLGNIKASRSSEEYKQSLKAQNKAEAEETEPEEEPDVI</sequence>
<dbReference type="InterPro" id="IPR002509">
    <property type="entry name" value="NODB_dom"/>
</dbReference>
<evidence type="ECO:0000256" key="1">
    <source>
        <dbReference type="SAM" id="MobiDB-lite"/>
    </source>
</evidence>
<name>A0A7S0Y7A2_9STRA</name>
<dbReference type="EMBL" id="HBFL01000339">
    <property type="protein sequence ID" value="CAD8760207.1"/>
    <property type="molecule type" value="Transcribed_RNA"/>
</dbReference>
<feature type="region of interest" description="Disordered" evidence="1">
    <location>
        <begin position="384"/>
        <end position="413"/>
    </location>
</feature>
<dbReference type="PANTHER" id="PTHR43123">
    <property type="entry name" value="POLYSACCHARIDE DEACETYLASE-RELATED"/>
    <property type="match status" value="1"/>
</dbReference>
<feature type="region of interest" description="Disordered" evidence="1">
    <location>
        <begin position="337"/>
        <end position="369"/>
    </location>
</feature>
<dbReference type="AlphaFoldDB" id="A0A7S0Y7A2"/>
<evidence type="ECO:0000259" key="2">
    <source>
        <dbReference type="PROSITE" id="PS51677"/>
    </source>
</evidence>
<feature type="compositionally biased region" description="Polar residues" evidence="1">
    <location>
        <begin position="343"/>
        <end position="369"/>
    </location>
</feature>
<accession>A0A7S0Y7A2</accession>
<dbReference type="Pfam" id="PF01522">
    <property type="entry name" value="Polysacc_deac_1"/>
    <property type="match status" value="1"/>
</dbReference>
<dbReference type="PROSITE" id="PS51677">
    <property type="entry name" value="NODB"/>
    <property type="match status" value="1"/>
</dbReference>
<dbReference type="GO" id="GO:0005975">
    <property type="term" value="P:carbohydrate metabolic process"/>
    <property type="evidence" value="ECO:0007669"/>
    <property type="project" value="InterPro"/>
</dbReference>
<proteinExistence type="predicted"/>
<dbReference type="Gene3D" id="3.20.20.370">
    <property type="entry name" value="Glycoside hydrolase/deacetylase"/>
    <property type="match status" value="1"/>
</dbReference>
<dbReference type="InterPro" id="IPR011330">
    <property type="entry name" value="Glyco_hydro/deAcase_b/a-brl"/>
</dbReference>
<dbReference type="GO" id="GO:0016810">
    <property type="term" value="F:hydrolase activity, acting on carbon-nitrogen (but not peptide) bonds"/>
    <property type="evidence" value="ECO:0007669"/>
    <property type="project" value="InterPro"/>
</dbReference>
<reference evidence="3" key="1">
    <citation type="submission" date="2021-01" db="EMBL/GenBank/DDBJ databases">
        <authorList>
            <person name="Corre E."/>
            <person name="Pelletier E."/>
            <person name="Niang G."/>
            <person name="Scheremetjew M."/>
            <person name="Finn R."/>
            <person name="Kale V."/>
            <person name="Holt S."/>
            <person name="Cochrane G."/>
            <person name="Meng A."/>
            <person name="Brown T."/>
            <person name="Cohen L."/>
        </authorList>
    </citation>
    <scope>NUCLEOTIDE SEQUENCE</scope>
    <source>
        <strain evidence="3">UNC1205</strain>
    </source>
</reference>
<dbReference type="SUPFAM" id="SSF88713">
    <property type="entry name" value="Glycoside hydrolase/deacetylase"/>
    <property type="match status" value="1"/>
</dbReference>
<feature type="region of interest" description="Disordered" evidence="1">
    <location>
        <begin position="1"/>
        <end position="20"/>
    </location>
</feature>
<dbReference type="PANTHER" id="PTHR43123:SF1">
    <property type="entry name" value="POLYSACCHARIDE DEACETYLASE-RELATED"/>
    <property type="match status" value="1"/>
</dbReference>
<feature type="compositionally biased region" description="Basic and acidic residues" evidence="1">
    <location>
        <begin position="384"/>
        <end position="401"/>
    </location>
</feature>
<evidence type="ECO:0000313" key="3">
    <source>
        <dbReference type="EMBL" id="CAD8760207.1"/>
    </source>
</evidence>